<feature type="domain" description="PAS" evidence="16">
    <location>
        <begin position="666"/>
        <end position="724"/>
    </location>
</feature>
<dbReference type="PROSITE" id="PS50110">
    <property type="entry name" value="RESPONSE_REGULATORY"/>
    <property type="match status" value="1"/>
</dbReference>
<reference evidence="19" key="1">
    <citation type="submission" date="2016-10" db="EMBL/GenBank/DDBJ databases">
        <authorList>
            <person name="Varghese N."/>
            <person name="Submissions S."/>
        </authorList>
    </citation>
    <scope>NUCLEOTIDE SEQUENCE [LARGE SCALE GENOMIC DNA]</scope>
    <source>
        <strain evidence="19">DSM 23095</strain>
    </source>
</reference>
<dbReference type="CDD" id="cd00082">
    <property type="entry name" value="HisKA"/>
    <property type="match status" value="1"/>
</dbReference>
<gene>
    <name evidence="18" type="ORF">SAMN04488104_101572</name>
</gene>
<dbReference type="Pfam" id="PF13426">
    <property type="entry name" value="PAS_9"/>
    <property type="match status" value="2"/>
</dbReference>
<dbReference type="SMART" id="SM00387">
    <property type="entry name" value="HATPase_c"/>
    <property type="match status" value="1"/>
</dbReference>
<evidence type="ECO:0000256" key="4">
    <source>
        <dbReference type="ARBA" id="ARBA00022553"/>
    </source>
</evidence>
<dbReference type="EC" id="2.7.13.3" evidence="3"/>
<evidence type="ECO:0000256" key="6">
    <source>
        <dbReference type="ARBA" id="ARBA00022692"/>
    </source>
</evidence>
<dbReference type="InterPro" id="IPR013656">
    <property type="entry name" value="PAS_4"/>
</dbReference>
<keyword evidence="7" id="KW-0547">Nucleotide-binding</keyword>
<evidence type="ECO:0000313" key="19">
    <source>
        <dbReference type="Proteomes" id="UP000199060"/>
    </source>
</evidence>
<dbReference type="InterPro" id="IPR001789">
    <property type="entry name" value="Sig_transdc_resp-reg_receiver"/>
</dbReference>
<comment type="subcellular location">
    <subcellularLocation>
        <location evidence="2">Membrane</location>
    </subcellularLocation>
</comment>
<dbReference type="InterPro" id="IPR000014">
    <property type="entry name" value="PAS"/>
</dbReference>
<keyword evidence="10" id="KW-1133">Transmembrane helix</keyword>
<feature type="domain" description="PAS" evidence="16">
    <location>
        <begin position="917"/>
        <end position="983"/>
    </location>
</feature>
<keyword evidence="12" id="KW-0472">Membrane</keyword>
<protein>
    <recommendedName>
        <fullName evidence="3">histidine kinase</fullName>
        <ecNumber evidence="3">2.7.13.3</ecNumber>
    </recommendedName>
</protein>
<keyword evidence="6" id="KW-0812">Transmembrane</keyword>
<dbReference type="NCBIfam" id="TIGR00229">
    <property type="entry name" value="sensory_box"/>
    <property type="match status" value="3"/>
</dbReference>
<dbReference type="Gene3D" id="1.10.287.130">
    <property type="match status" value="1"/>
</dbReference>
<dbReference type="InterPro" id="IPR029016">
    <property type="entry name" value="GAF-like_dom_sf"/>
</dbReference>
<dbReference type="GO" id="GO:0000155">
    <property type="term" value="F:phosphorelay sensor kinase activity"/>
    <property type="evidence" value="ECO:0007669"/>
    <property type="project" value="InterPro"/>
</dbReference>
<dbReference type="SMART" id="SM00091">
    <property type="entry name" value="PAS"/>
    <property type="match status" value="5"/>
</dbReference>
<dbReference type="OrthoDB" id="9797097at2"/>
<dbReference type="InterPro" id="IPR013655">
    <property type="entry name" value="PAS_fold_3"/>
</dbReference>
<dbReference type="RefSeq" id="WP_087939055.1">
    <property type="nucleotide sequence ID" value="NZ_FNAC01000015.1"/>
</dbReference>
<dbReference type="CDD" id="cd17546">
    <property type="entry name" value="REC_hyHK_CKI1_RcsC-like"/>
    <property type="match status" value="1"/>
</dbReference>
<dbReference type="STRING" id="686796.SAMN04488104_101572"/>
<dbReference type="FunFam" id="1.10.287.130:FF:000004">
    <property type="entry name" value="Ethylene receptor 1"/>
    <property type="match status" value="1"/>
</dbReference>
<dbReference type="EMBL" id="FNAC01000015">
    <property type="protein sequence ID" value="SDD11770.1"/>
    <property type="molecule type" value="Genomic_DNA"/>
</dbReference>
<dbReference type="Proteomes" id="UP000199060">
    <property type="component" value="Unassembled WGS sequence"/>
</dbReference>
<evidence type="ECO:0000259" key="14">
    <source>
        <dbReference type="PROSITE" id="PS50109"/>
    </source>
</evidence>
<dbReference type="PROSITE" id="PS50109">
    <property type="entry name" value="HIS_KIN"/>
    <property type="match status" value="1"/>
</dbReference>
<dbReference type="SMART" id="SM00086">
    <property type="entry name" value="PAC"/>
    <property type="match status" value="4"/>
</dbReference>
<keyword evidence="4 13" id="KW-0597">Phosphoprotein</keyword>
<evidence type="ECO:0000256" key="8">
    <source>
        <dbReference type="ARBA" id="ARBA00022777"/>
    </source>
</evidence>
<feature type="domain" description="Response regulatory" evidence="15">
    <location>
        <begin position="1305"/>
        <end position="1424"/>
    </location>
</feature>
<feature type="domain" description="PAC" evidence="17">
    <location>
        <begin position="991"/>
        <end position="1043"/>
    </location>
</feature>
<dbReference type="InterPro" id="IPR036890">
    <property type="entry name" value="HATPase_C_sf"/>
</dbReference>
<dbReference type="PANTHER" id="PTHR45339:SF1">
    <property type="entry name" value="HYBRID SIGNAL TRANSDUCTION HISTIDINE KINASE J"/>
    <property type="match status" value="1"/>
</dbReference>
<dbReference type="PRINTS" id="PR00344">
    <property type="entry name" value="BCTRLSENSOR"/>
</dbReference>
<name>A0A1G6S4E6_9BACT</name>
<dbReference type="Pfam" id="PF00072">
    <property type="entry name" value="Response_reg"/>
    <property type="match status" value="1"/>
</dbReference>
<dbReference type="SMART" id="SM00388">
    <property type="entry name" value="HisKA"/>
    <property type="match status" value="1"/>
</dbReference>
<keyword evidence="8" id="KW-0418">Kinase</keyword>
<keyword evidence="19" id="KW-1185">Reference proteome</keyword>
<dbReference type="PROSITE" id="PS50113">
    <property type="entry name" value="PAC"/>
    <property type="match status" value="2"/>
</dbReference>
<dbReference type="InterPro" id="IPR036097">
    <property type="entry name" value="HisK_dim/P_sf"/>
</dbReference>
<feature type="domain" description="Histidine kinase" evidence="14">
    <location>
        <begin position="1061"/>
        <end position="1282"/>
    </location>
</feature>
<sequence>MSSLQHFDISDFFNEIKEPLFLMDSEEIIFWNSFARENFQIDSENWKEWFGNEELIKEIEAYFQGGSVPSRNYYKTIHSKEGKKIRFEWGFTKLPSSYTSRFLIVKGSRVKYYGTNPAAHILTSDVFQDKEELNYIQSILNNSYDLIAILDQKGHYKFISESVSVKLGFPVEAILGKSFRDFEKEGLIEIVKGSFEEILASPPEKEVAIDFWIRRLNGQEIYLESYAKNLIDHPEINGILFSSRDITEFVETDRSLQKRFEIENLINQISSRLINGQLADIEQDFQYTLKLFGNFMKAERAFILVINRDSDGLDVLNTWTQDGSKTILPSFLSEMIASRKNRLEAGIVKLIQSENEQERFQHLLIPMISGSRMHGLVYFEIETSQLQFVEKELQIFRQLGDILAGAYLGRSITRQLERNENLLATTERLSKSGSWRFNASKNLFYISGGLASLFEMGDQPVTAEFSSLIYKIERPDRAKFVKHLKQAIKNKTQVSGEFSVRTSEGKLNYLSYDIEVKEDYFTTELEVNGFCTDITHKLAAEEHLRLQSQILAQVDDPIIVTDLNLKVIYLNEAAEQFAEKEASTYYQGSIENLLSVKTEKEQPLKLITKKLEVGDSWREEVSMTYRDIQNQPFELSIQAIHAEEESKIGYSFILRSLVERYESQQIAMRARKIVENSPAILFRVDPNDDYRIHYISENINRFGYTSRELMENEVGFMDLVHPEDVVEINFKKEKSKSSTGILSFSGQYRIKHKAGHYVWVEDKTSDVRNDSGEIIMHEGLFQDISERKNFEVFKAEKDKQYRVLASNIPGTNIFLLDANRRYILAEGTNFDYWELGPEDFEGKRVSEIVLTDPEKIGKLLDRVYFDQEIVETEFRFKNRWYHRLMRPILEEGKVAYALTIVRDITAEHEAKENLKRSEEKYRTLVEESTEIIFSLSETFMLDYVSPNISQFLGYEAEEVLGKSIFEFLNTDDLDVFQEMLSESNDFLAENQFLEFRLRHLDGSYRIFNSNGKMILDKSNNSRYYTGIARDISKLKEAQKDLLQAKEMAEMASQAKSQFLSVMSHEIRTPMNAVIGLAHFLMEENPRPDQLENLETLQFSAESLMALINDILDFNKIESGKIELESVPFDLRNLIQRILHSHSFQAHEKPIKILTEFDESIPEMILGDSIRLGQIVNNLVSNAIKFTERGLVKVTLKELKRRNGTSTILFRFEDTGIGIAPEQVQRIFEAFTQASSSTTRKYGGTGLGLAIVKRLINLHGGEIHYRPNPDGGSIFEFEIDLSVVDGPSQESISKNQTHSKSLQQISVLVAEDNSVNQILLKKFLKKWNTGKVVFASDGKEALDLFEKEDFNLALIDLQMPVMDGFAAARIMRAHSNPKKASMPILAMTATSFNEVKEELEEIGFDDYIPKPFSPELLYEKLTKHLLPKN</sequence>
<dbReference type="SMART" id="SM00448">
    <property type="entry name" value="REC"/>
    <property type="match status" value="1"/>
</dbReference>
<dbReference type="Pfam" id="PF08447">
    <property type="entry name" value="PAS_3"/>
    <property type="match status" value="2"/>
</dbReference>
<accession>A0A1G6S4E6</accession>
<evidence type="ECO:0000259" key="16">
    <source>
        <dbReference type="PROSITE" id="PS50112"/>
    </source>
</evidence>
<evidence type="ECO:0000256" key="1">
    <source>
        <dbReference type="ARBA" id="ARBA00000085"/>
    </source>
</evidence>
<evidence type="ECO:0000256" key="5">
    <source>
        <dbReference type="ARBA" id="ARBA00022679"/>
    </source>
</evidence>
<evidence type="ECO:0000256" key="9">
    <source>
        <dbReference type="ARBA" id="ARBA00022840"/>
    </source>
</evidence>
<dbReference type="SUPFAM" id="SSF52172">
    <property type="entry name" value="CheY-like"/>
    <property type="match status" value="1"/>
</dbReference>
<dbReference type="SUPFAM" id="SSF55874">
    <property type="entry name" value="ATPase domain of HSP90 chaperone/DNA topoisomerase II/histidine kinase"/>
    <property type="match status" value="1"/>
</dbReference>
<dbReference type="CDD" id="cd16922">
    <property type="entry name" value="HATPase_EvgS-ArcB-TorS-like"/>
    <property type="match status" value="1"/>
</dbReference>
<dbReference type="GO" id="GO:0005524">
    <property type="term" value="F:ATP binding"/>
    <property type="evidence" value="ECO:0007669"/>
    <property type="project" value="UniProtKB-KW"/>
</dbReference>
<organism evidence="18 19">
    <name type="scientific">Algoriphagus faecimaris</name>
    <dbReference type="NCBI Taxonomy" id="686796"/>
    <lineage>
        <taxon>Bacteria</taxon>
        <taxon>Pseudomonadati</taxon>
        <taxon>Bacteroidota</taxon>
        <taxon>Cytophagia</taxon>
        <taxon>Cytophagales</taxon>
        <taxon>Cyclobacteriaceae</taxon>
        <taxon>Algoriphagus</taxon>
    </lineage>
</organism>
<dbReference type="InterPro" id="IPR003661">
    <property type="entry name" value="HisK_dim/P_dom"/>
</dbReference>
<dbReference type="Gene3D" id="3.40.50.2300">
    <property type="match status" value="1"/>
</dbReference>
<keyword evidence="11" id="KW-0902">Two-component regulatory system</keyword>
<evidence type="ECO:0000256" key="3">
    <source>
        <dbReference type="ARBA" id="ARBA00012438"/>
    </source>
</evidence>
<dbReference type="SUPFAM" id="SSF55781">
    <property type="entry name" value="GAF domain-like"/>
    <property type="match status" value="1"/>
</dbReference>
<evidence type="ECO:0000256" key="13">
    <source>
        <dbReference type="PROSITE-ProRule" id="PRU00169"/>
    </source>
</evidence>
<dbReference type="InterPro" id="IPR035965">
    <property type="entry name" value="PAS-like_dom_sf"/>
</dbReference>
<dbReference type="InterPro" id="IPR011006">
    <property type="entry name" value="CheY-like_superfamily"/>
</dbReference>
<dbReference type="Pfam" id="PF00512">
    <property type="entry name" value="HisKA"/>
    <property type="match status" value="1"/>
</dbReference>
<evidence type="ECO:0000259" key="15">
    <source>
        <dbReference type="PROSITE" id="PS50110"/>
    </source>
</evidence>
<dbReference type="InterPro" id="IPR003594">
    <property type="entry name" value="HATPase_dom"/>
</dbReference>
<evidence type="ECO:0000256" key="7">
    <source>
        <dbReference type="ARBA" id="ARBA00022741"/>
    </source>
</evidence>
<evidence type="ECO:0000259" key="17">
    <source>
        <dbReference type="PROSITE" id="PS50113"/>
    </source>
</evidence>
<dbReference type="Gene3D" id="3.30.450.40">
    <property type="match status" value="1"/>
</dbReference>
<dbReference type="Pfam" id="PF02518">
    <property type="entry name" value="HATPase_c"/>
    <property type="match status" value="1"/>
</dbReference>
<keyword evidence="9" id="KW-0067">ATP-binding</keyword>
<dbReference type="Gene3D" id="3.30.565.10">
    <property type="entry name" value="Histidine kinase-like ATPase, C-terminal domain"/>
    <property type="match status" value="1"/>
</dbReference>
<comment type="catalytic activity">
    <reaction evidence="1">
        <text>ATP + protein L-histidine = ADP + protein N-phospho-L-histidine.</text>
        <dbReference type="EC" id="2.7.13.3"/>
    </reaction>
</comment>
<keyword evidence="5" id="KW-0808">Transferase</keyword>
<evidence type="ECO:0000256" key="2">
    <source>
        <dbReference type="ARBA" id="ARBA00004370"/>
    </source>
</evidence>
<dbReference type="Pfam" id="PF08448">
    <property type="entry name" value="PAS_4"/>
    <property type="match status" value="1"/>
</dbReference>
<evidence type="ECO:0000256" key="11">
    <source>
        <dbReference type="ARBA" id="ARBA00023012"/>
    </source>
</evidence>
<dbReference type="GO" id="GO:0016020">
    <property type="term" value="C:membrane"/>
    <property type="evidence" value="ECO:0007669"/>
    <property type="project" value="UniProtKB-SubCell"/>
</dbReference>
<dbReference type="SUPFAM" id="SSF47384">
    <property type="entry name" value="Homodimeric domain of signal transducing histidine kinase"/>
    <property type="match status" value="1"/>
</dbReference>
<feature type="modified residue" description="4-aspartylphosphate" evidence="13">
    <location>
        <position position="1355"/>
    </location>
</feature>
<dbReference type="InterPro" id="IPR005467">
    <property type="entry name" value="His_kinase_dom"/>
</dbReference>
<evidence type="ECO:0000313" key="18">
    <source>
        <dbReference type="EMBL" id="SDD11770.1"/>
    </source>
</evidence>
<dbReference type="InterPro" id="IPR000700">
    <property type="entry name" value="PAS-assoc_C"/>
</dbReference>
<dbReference type="FunFam" id="3.30.565.10:FF:000010">
    <property type="entry name" value="Sensor histidine kinase RcsC"/>
    <property type="match status" value="1"/>
</dbReference>
<dbReference type="CDD" id="cd00130">
    <property type="entry name" value="PAS"/>
    <property type="match status" value="4"/>
</dbReference>
<dbReference type="Gene3D" id="3.30.450.20">
    <property type="entry name" value="PAS domain"/>
    <property type="match status" value="6"/>
</dbReference>
<dbReference type="InterPro" id="IPR004358">
    <property type="entry name" value="Sig_transdc_His_kin-like_C"/>
</dbReference>
<dbReference type="PANTHER" id="PTHR45339">
    <property type="entry name" value="HYBRID SIGNAL TRANSDUCTION HISTIDINE KINASE J"/>
    <property type="match status" value="1"/>
</dbReference>
<dbReference type="SUPFAM" id="SSF55785">
    <property type="entry name" value="PYP-like sensor domain (PAS domain)"/>
    <property type="match status" value="5"/>
</dbReference>
<dbReference type="InterPro" id="IPR001610">
    <property type="entry name" value="PAC"/>
</dbReference>
<evidence type="ECO:0000256" key="12">
    <source>
        <dbReference type="ARBA" id="ARBA00023136"/>
    </source>
</evidence>
<feature type="domain" description="PAC" evidence="17">
    <location>
        <begin position="744"/>
        <end position="796"/>
    </location>
</feature>
<feature type="domain" description="PAS" evidence="16">
    <location>
        <begin position="132"/>
        <end position="202"/>
    </location>
</feature>
<proteinExistence type="predicted"/>
<dbReference type="PROSITE" id="PS50112">
    <property type="entry name" value="PAS"/>
    <property type="match status" value="3"/>
</dbReference>
<evidence type="ECO:0000256" key="10">
    <source>
        <dbReference type="ARBA" id="ARBA00022989"/>
    </source>
</evidence>